<keyword evidence="3 8" id="KW-0349">Heme</keyword>
<dbReference type="HOGENOM" id="CLU_001570_27_0_1"/>
<evidence type="ECO:0000256" key="7">
    <source>
        <dbReference type="ARBA" id="ARBA00023033"/>
    </source>
</evidence>
<keyword evidence="4 8" id="KW-0479">Metal-binding</keyword>
<evidence type="ECO:0000256" key="2">
    <source>
        <dbReference type="ARBA" id="ARBA00010617"/>
    </source>
</evidence>
<dbReference type="Proteomes" id="UP000027265">
    <property type="component" value="Unassembled WGS sequence"/>
</dbReference>
<dbReference type="InterPro" id="IPR001128">
    <property type="entry name" value="Cyt_P450"/>
</dbReference>
<dbReference type="InParanoid" id="A0A067P5D9"/>
<feature type="transmembrane region" description="Helical" evidence="10">
    <location>
        <begin position="44"/>
        <end position="66"/>
    </location>
</feature>
<accession>A0A067P5D9</accession>
<dbReference type="InterPro" id="IPR017972">
    <property type="entry name" value="Cyt_P450_CS"/>
</dbReference>
<keyword evidence="10" id="KW-0812">Transmembrane</keyword>
<evidence type="ECO:0000256" key="1">
    <source>
        <dbReference type="ARBA" id="ARBA00001971"/>
    </source>
</evidence>
<reference evidence="12" key="1">
    <citation type="journal article" date="2014" name="Proc. Natl. Acad. Sci. U.S.A.">
        <title>Extensive sampling of basidiomycete genomes demonstrates inadequacy of the white-rot/brown-rot paradigm for wood decay fungi.</title>
        <authorList>
            <person name="Riley R."/>
            <person name="Salamov A.A."/>
            <person name="Brown D.W."/>
            <person name="Nagy L.G."/>
            <person name="Floudas D."/>
            <person name="Held B.W."/>
            <person name="Levasseur A."/>
            <person name="Lombard V."/>
            <person name="Morin E."/>
            <person name="Otillar R."/>
            <person name="Lindquist E.A."/>
            <person name="Sun H."/>
            <person name="LaButti K.M."/>
            <person name="Schmutz J."/>
            <person name="Jabbour D."/>
            <person name="Luo H."/>
            <person name="Baker S.E."/>
            <person name="Pisabarro A.G."/>
            <person name="Walton J.D."/>
            <person name="Blanchette R.A."/>
            <person name="Henrissat B."/>
            <person name="Martin F."/>
            <person name="Cullen D."/>
            <person name="Hibbett D.S."/>
            <person name="Grigoriev I.V."/>
        </authorList>
    </citation>
    <scope>NUCLEOTIDE SEQUENCE [LARGE SCALE GENOMIC DNA]</scope>
    <source>
        <strain evidence="12">MUCL 33604</strain>
    </source>
</reference>
<keyword evidence="12" id="KW-1185">Reference proteome</keyword>
<dbReference type="GO" id="GO:0004497">
    <property type="term" value="F:monooxygenase activity"/>
    <property type="evidence" value="ECO:0007669"/>
    <property type="project" value="UniProtKB-KW"/>
</dbReference>
<dbReference type="GO" id="GO:0005506">
    <property type="term" value="F:iron ion binding"/>
    <property type="evidence" value="ECO:0007669"/>
    <property type="project" value="InterPro"/>
</dbReference>
<dbReference type="PRINTS" id="PR00463">
    <property type="entry name" value="EP450I"/>
</dbReference>
<keyword evidence="6 8" id="KW-0408">Iron</keyword>
<evidence type="ECO:0000256" key="9">
    <source>
        <dbReference type="RuleBase" id="RU000461"/>
    </source>
</evidence>
<feature type="binding site" description="axial binding residue" evidence="8">
    <location>
        <position position="521"/>
    </location>
    <ligand>
        <name>heme</name>
        <dbReference type="ChEBI" id="CHEBI:30413"/>
    </ligand>
    <ligandPart>
        <name>Fe</name>
        <dbReference type="ChEBI" id="CHEBI:18248"/>
    </ligandPart>
</feature>
<keyword evidence="10" id="KW-1133">Transmembrane helix</keyword>
<evidence type="ECO:0008006" key="13">
    <source>
        <dbReference type="Google" id="ProtNLM"/>
    </source>
</evidence>
<keyword evidence="7 9" id="KW-0503">Monooxygenase</keyword>
<dbReference type="Gene3D" id="1.10.630.10">
    <property type="entry name" value="Cytochrome P450"/>
    <property type="match status" value="1"/>
</dbReference>
<dbReference type="STRING" id="933084.A0A067P5D9"/>
<keyword evidence="5 9" id="KW-0560">Oxidoreductase</keyword>
<dbReference type="Pfam" id="PF00067">
    <property type="entry name" value="p450"/>
    <property type="match status" value="1"/>
</dbReference>
<dbReference type="InterPro" id="IPR047146">
    <property type="entry name" value="Cyt_P450_E_CYP52_fungi"/>
</dbReference>
<evidence type="ECO:0000313" key="11">
    <source>
        <dbReference type="EMBL" id="KDQ49959.1"/>
    </source>
</evidence>
<dbReference type="AlphaFoldDB" id="A0A067P5D9"/>
<evidence type="ECO:0000256" key="5">
    <source>
        <dbReference type="ARBA" id="ARBA00023002"/>
    </source>
</evidence>
<dbReference type="PANTHER" id="PTHR24287:SF1">
    <property type="entry name" value="P450, PUTATIVE (EUROFUNG)-RELATED"/>
    <property type="match status" value="1"/>
</dbReference>
<keyword evidence="10" id="KW-0472">Membrane</keyword>
<evidence type="ECO:0000256" key="6">
    <source>
        <dbReference type="ARBA" id="ARBA00023004"/>
    </source>
</evidence>
<evidence type="ECO:0000256" key="3">
    <source>
        <dbReference type="ARBA" id="ARBA00022617"/>
    </source>
</evidence>
<evidence type="ECO:0000256" key="10">
    <source>
        <dbReference type="SAM" id="Phobius"/>
    </source>
</evidence>
<protein>
    <recommendedName>
        <fullName evidence="13">Cytochrome P450 monooxygenase pc-3</fullName>
    </recommendedName>
</protein>
<sequence>MKILGFLPPGIPYVFRTLFSVVLAPLSVLFAVDVLRTRFSVQIPIWVSALLCIVSIPLLFAARVVWKSQQEKQEAKRMGARFAPVMNGNWPGNVDVLLEFVRSSRNDYPGEVQLGWMAHLGTNVMDLRVLWEDILFTTEPEHIKAILATDFQNFIKGDKFKYSMRSVLGTGVFNADGDMWKFHRSMTRPFFSRDRISHFDIFDRHAEDAIARMKERFRSGYAINFQDLASRFTLDSATEFLFGNDVRSLASPLPYPYSAPAAERSNVGLSHAEQFARAFAESQEIIADRSRVGATWPLQEMFKDKTKDPMKVVNGYIEPILREALEKKPSTEERGANGEKMEVEEGETLLDNLVKFTSDPIVLKDEILNILIAGRDTTASTLTFAIYLLAMHPPVLAKLRSEIMELIGPSRRPTYDDIRDMKFLRAVINETLRLFPVVPFNIRESVNSTTLPSSNPTEKPIYVPARTSTSYSVFLMHRRTDLWGPDAAEFDPDRFIDERLKKYLTPHPFIFVPFNAGPRICLGQQFAYNEMSFMLIRLFQSFSSVTLSPSSHPPGTLPPPEWSSAKGRKGIEKFWPKSHLTMYSLGGLWVNMEEAKDA</sequence>
<organism evidence="11 12">
    <name type="scientific">Jaapia argillacea MUCL 33604</name>
    <dbReference type="NCBI Taxonomy" id="933084"/>
    <lineage>
        <taxon>Eukaryota</taxon>
        <taxon>Fungi</taxon>
        <taxon>Dikarya</taxon>
        <taxon>Basidiomycota</taxon>
        <taxon>Agaricomycotina</taxon>
        <taxon>Agaricomycetes</taxon>
        <taxon>Agaricomycetidae</taxon>
        <taxon>Jaapiales</taxon>
        <taxon>Jaapiaceae</taxon>
        <taxon>Jaapia</taxon>
    </lineage>
</organism>
<comment type="similarity">
    <text evidence="2 9">Belongs to the cytochrome P450 family.</text>
</comment>
<gene>
    <name evidence="11" type="ORF">JAAARDRAFT_42448</name>
</gene>
<evidence type="ECO:0000313" key="12">
    <source>
        <dbReference type="Proteomes" id="UP000027265"/>
    </source>
</evidence>
<dbReference type="GO" id="GO:0016705">
    <property type="term" value="F:oxidoreductase activity, acting on paired donors, with incorporation or reduction of molecular oxygen"/>
    <property type="evidence" value="ECO:0007669"/>
    <property type="project" value="InterPro"/>
</dbReference>
<comment type="cofactor">
    <cofactor evidence="1 8">
        <name>heme</name>
        <dbReference type="ChEBI" id="CHEBI:30413"/>
    </cofactor>
</comment>
<proteinExistence type="inferred from homology"/>
<evidence type="ECO:0000256" key="8">
    <source>
        <dbReference type="PIRSR" id="PIRSR602401-1"/>
    </source>
</evidence>
<dbReference type="InterPro" id="IPR002401">
    <property type="entry name" value="Cyt_P450_E_grp-I"/>
</dbReference>
<dbReference type="EMBL" id="KL197769">
    <property type="protein sequence ID" value="KDQ49959.1"/>
    <property type="molecule type" value="Genomic_DNA"/>
</dbReference>
<feature type="transmembrane region" description="Helical" evidence="10">
    <location>
        <begin position="13"/>
        <end position="32"/>
    </location>
</feature>
<dbReference type="OrthoDB" id="1470350at2759"/>
<name>A0A067P5D9_9AGAM</name>
<dbReference type="SUPFAM" id="SSF48264">
    <property type="entry name" value="Cytochrome P450"/>
    <property type="match status" value="1"/>
</dbReference>
<dbReference type="GO" id="GO:0020037">
    <property type="term" value="F:heme binding"/>
    <property type="evidence" value="ECO:0007669"/>
    <property type="project" value="InterPro"/>
</dbReference>
<dbReference type="PRINTS" id="PR00385">
    <property type="entry name" value="P450"/>
</dbReference>
<dbReference type="PANTHER" id="PTHR24287">
    <property type="entry name" value="P450, PUTATIVE (EUROFUNG)-RELATED"/>
    <property type="match status" value="1"/>
</dbReference>
<evidence type="ECO:0000256" key="4">
    <source>
        <dbReference type="ARBA" id="ARBA00022723"/>
    </source>
</evidence>
<dbReference type="CDD" id="cd11063">
    <property type="entry name" value="CYP52"/>
    <property type="match status" value="1"/>
</dbReference>
<dbReference type="InterPro" id="IPR036396">
    <property type="entry name" value="Cyt_P450_sf"/>
</dbReference>
<dbReference type="PROSITE" id="PS00086">
    <property type="entry name" value="CYTOCHROME_P450"/>
    <property type="match status" value="1"/>
</dbReference>